<feature type="compositionally biased region" description="Low complexity" evidence="1">
    <location>
        <begin position="150"/>
        <end position="171"/>
    </location>
</feature>
<feature type="compositionally biased region" description="Basic residues" evidence="1">
    <location>
        <begin position="122"/>
        <end position="132"/>
    </location>
</feature>
<reference evidence="2" key="1">
    <citation type="submission" date="2023-10" db="EMBL/GenBank/DDBJ databases">
        <authorList>
            <person name="Chen Y."/>
            <person name="Shah S."/>
            <person name="Dougan E. K."/>
            <person name="Thang M."/>
            <person name="Chan C."/>
        </authorList>
    </citation>
    <scope>NUCLEOTIDE SEQUENCE [LARGE SCALE GENOMIC DNA]</scope>
</reference>
<evidence type="ECO:0000313" key="2">
    <source>
        <dbReference type="EMBL" id="CAK0894748.1"/>
    </source>
</evidence>
<feature type="compositionally biased region" description="Basic residues" evidence="1">
    <location>
        <begin position="85"/>
        <end position="101"/>
    </location>
</feature>
<keyword evidence="3" id="KW-1185">Reference proteome</keyword>
<protein>
    <submittedName>
        <fullName evidence="2">Uncharacterized protein</fullName>
    </submittedName>
</protein>
<accession>A0ABN9XA74</accession>
<organism evidence="2 3">
    <name type="scientific">Prorocentrum cordatum</name>
    <dbReference type="NCBI Taxonomy" id="2364126"/>
    <lineage>
        <taxon>Eukaryota</taxon>
        <taxon>Sar</taxon>
        <taxon>Alveolata</taxon>
        <taxon>Dinophyceae</taxon>
        <taxon>Prorocentrales</taxon>
        <taxon>Prorocentraceae</taxon>
        <taxon>Prorocentrum</taxon>
    </lineage>
</organism>
<dbReference type="EMBL" id="CAUYUJ010019944">
    <property type="protein sequence ID" value="CAK0894748.1"/>
    <property type="molecule type" value="Genomic_DNA"/>
</dbReference>
<proteinExistence type="predicted"/>
<evidence type="ECO:0000313" key="3">
    <source>
        <dbReference type="Proteomes" id="UP001189429"/>
    </source>
</evidence>
<dbReference type="Proteomes" id="UP001189429">
    <property type="component" value="Unassembled WGS sequence"/>
</dbReference>
<feature type="region of interest" description="Disordered" evidence="1">
    <location>
        <begin position="76"/>
        <end position="191"/>
    </location>
</feature>
<name>A0ABN9XA74_9DINO</name>
<feature type="compositionally biased region" description="Polar residues" evidence="1">
    <location>
        <begin position="182"/>
        <end position="191"/>
    </location>
</feature>
<evidence type="ECO:0000256" key="1">
    <source>
        <dbReference type="SAM" id="MobiDB-lite"/>
    </source>
</evidence>
<gene>
    <name evidence="2" type="ORF">PCOR1329_LOCUS73708</name>
</gene>
<sequence length="191" mass="21453">MKDTRVRDAILRLGAEIIISGIRVQMKPHTDKETKMEIPTDIFVAWGRQVEKTSPLSERELTKYFDTKHQDFLSAWRGEEERSSGRRRRPPGSRRRSRTSRGNRPSSARPTRPRCCADSTRRRTARGRRRSRGGWTSSAACSRRPRPSGRRAPGAAAGGAPPAGRCGARGCWRLEQRRPGHTSRSPPGSTP</sequence>
<comment type="caution">
    <text evidence="2">The sequence shown here is derived from an EMBL/GenBank/DDBJ whole genome shotgun (WGS) entry which is preliminary data.</text>
</comment>
<feature type="compositionally biased region" description="Low complexity" evidence="1">
    <location>
        <begin position="133"/>
        <end position="142"/>
    </location>
</feature>